<gene>
    <name evidence="1" type="ORF">SAMN05720606_10888</name>
</gene>
<protein>
    <submittedName>
        <fullName evidence="1">Uncharacterized protein</fullName>
    </submittedName>
</protein>
<dbReference type="STRING" id="582692.SAMN05720606_10888"/>
<proteinExistence type="predicted"/>
<dbReference type="Proteomes" id="UP000198538">
    <property type="component" value="Unassembled WGS sequence"/>
</dbReference>
<dbReference type="RefSeq" id="WP_244159306.1">
    <property type="nucleotide sequence ID" value="NZ_FMVM01000008.1"/>
</dbReference>
<dbReference type="AlphaFoldDB" id="A0A1G5I8C7"/>
<organism evidence="1 2">
    <name type="scientific">Paenibacillus polysaccharolyticus</name>
    <dbReference type="NCBI Taxonomy" id="582692"/>
    <lineage>
        <taxon>Bacteria</taxon>
        <taxon>Bacillati</taxon>
        <taxon>Bacillota</taxon>
        <taxon>Bacilli</taxon>
        <taxon>Bacillales</taxon>
        <taxon>Paenibacillaceae</taxon>
        <taxon>Paenibacillus</taxon>
    </lineage>
</organism>
<evidence type="ECO:0000313" key="2">
    <source>
        <dbReference type="Proteomes" id="UP000198538"/>
    </source>
</evidence>
<reference evidence="2" key="1">
    <citation type="submission" date="2016-10" db="EMBL/GenBank/DDBJ databases">
        <authorList>
            <person name="Varghese N."/>
            <person name="Submissions S."/>
        </authorList>
    </citation>
    <scope>NUCLEOTIDE SEQUENCE [LARGE SCALE GENOMIC DNA]</scope>
    <source>
        <strain evidence="2">BL9</strain>
    </source>
</reference>
<sequence>MILGQKQYARSPVPQAYVWIADYYDGTYLSEYDFQTQRPANFYDIQKEKLVYFGVIGQGSQAYYNVANGVFHINMDRYSIAYESHGQEYPLTGRTFVYNDIIQYKNGSSEASMRGLAGGQSSGAFRNAIECFNFGYKKTMDLHDANISFQCVCSLPINEGAFFQIKISSNMDLPGQLVIRKNGLIIDRVVAPLKANHAGMINWDLR</sequence>
<accession>A0A1G5I8C7</accession>
<dbReference type="EMBL" id="FMVM01000008">
    <property type="protein sequence ID" value="SCY72021.1"/>
    <property type="molecule type" value="Genomic_DNA"/>
</dbReference>
<evidence type="ECO:0000313" key="1">
    <source>
        <dbReference type="EMBL" id="SCY72021.1"/>
    </source>
</evidence>
<keyword evidence="2" id="KW-1185">Reference proteome</keyword>
<name>A0A1G5I8C7_9BACL</name>